<feature type="region of interest" description="Disordered" evidence="1">
    <location>
        <begin position="76"/>
        <end position="124"/>
    </location>
</feature>
<sequence>MGSHASLLHFEVPPPCDLPKLFNFTSLYAEDLVLSFSVSQNSLDQAFISFVKEQEDPGGRRRSHLAFSAGDVCAVANPESDAGSPQTVNSSSPTSTSSKAHSSENTIYSPSSSSSAKTSFSDQI</sequence>
<feature type="compositionally biased region" description="Low complexity" evidence="1">
    <location>
        <begin position="84"/>
        <end position="124"/>
    </location>
</feature>
<organism evidence="2 3">
    <name type="scientific">Trichostrongylus colubriformis</name>
    <name type="common">Black scour worm</name>
    <dbReference type="NCBI Taxonomy" id="6319"/>
    <lineage>
        <taxon>Eukaryota</taxon>
        <taxon>Metazoa</taxon>
        <taxon>Ecdysozoa</taxon>
        <taxon>Nematoda</taxon>
        <taxon>Chromadorea</taxon>
        <taxon>Rhabditida</taxon>
        <taxon>Rhabditina</taxon>
        <taxon>Rhabditomorpha</taxon>
        <taxon>Strongyloidea</taxon>
        <taxon>Trichostrongylidae</taxon>
        <taxon>Trichostrongylus</taxon>
    </lineage>
</organism>
<evidence type="ECO:0000313" key="3">
    <source>
        <dbReference type="Proteomes" id="UP001331761"/>
    </source>
</evidence>
<gene>
    <name evidence="2" type="ORF">GCK32_019442</name>
</gene>
<evidence type="ECO:0000313" key="2">
    <source>
        <dbReference type="EMBL" id="KAK5985965.1"/>
    </source>
</evidence>
<dbReference type="Proteomes" id="UP001331761">
    <property type="component" value="Unassembled WGS sequence"/>
</dbReference>
<keyword evidence="3" id="KW-1185">Reference proteome</keyword>
<proteinExistence type="predicted"/>
<dbReference type="EMBL" id="WIXE01001131">
    <property type="protein sequence ID" value="KAK5985965.1"/>
    <property type="molecule type" value="Genomic_DNA"/>
</dbReference>
<protein>
    <submittedName>
        <fullName evidence="2">Uncharacterized protein</fullName>
    </submittedName>
</protein>
<accession>A0AAN8FX01</accession>
<comment type="caution">
    <text evidence="2">The sequence shown here is derived from an EMBL/GenBank/DDBJ whole genome shotgun (WGS) entry which is preliminary data.</text>
</comment>
<evidence type="ECO:0000256" key="1">
    <source>
        <dbReference type="SAM" id="MobiDB-lite"/>
    </source>
</evidence>
<name>A0AAN8FX01_TRICO</name>
<dbReference type="AlphaFoldDB" id="A0AAN8FX01"/>
<reference evidence="2 3" key="1">
    <citation type="submission" date="2019-10" db="EMBL/GenBank/DDBJ databases">
        <title>Assembly and Annotation for the nematode Trichostrongylus colubriformis.</title>
        <authorList>
            <person name="Martin J."/>
        </authorList>
    </citation>
    <scope>NUCLEOTIDE SEQUENCE [LARGE SCALE GENOMIC DNA]</scope>
    <source>
        <strain evidence="2">G859</strain>
        <tissue evidence="2">Whole worm</tissue>
    </source>
</reference>